<evidence type="ECO:0000313" key="2">
    <source>
        <dbReference type="EMBL" id="RIQ13681.1"/>
    </source>
</evidence>
<dbReference type="AlphaFoldDB" id="A0A418KJC8"/>
<protein>
    <recommendedName>
        <fullName evidence="1">Phosphotyrosine protein phosphatase I domain-containing protein</fullName>
    </recommendedName>
</protein>
<dbReference type="EMBL" id="QUAL01000370">
    <property type="protein sequence ID" value="RIQ13681.1"/>
    <property type="molecule type" value="Genomic_DNA"/>
</dbReference>
<reference evidence="2 3" key="1">
    <citation type="submission" date="2018-09" db="EMBL/GenBank/DDBJ databases">
        <title>Isolation, diversity and antifungal activity of actinobacteria from wheat.</title>
        <authorList>
            <person name="Han C."/>
        </authorList>
    </citation>
    <scope>NUCLEOTIDE SEQUENCE [LARGE SCALE GENOMIC DNA]</scope>
    <source>
        <strain evidence="2 3">NEAU-YY265</strain>
    </source>
</reference>
<gene>
    <name evidence="2" type="ORF">DY240_25525</name>
</gene>
<dbReference type="InterPro" id="IPR036196">
    <property type="entry name" value="Ptyr_pPase_sf"/>
</dbReference>
<dbReference type="Gene3D" id="3.40.50.2300">
    <property type="match status" value="1"/>
</dbReference>
<dbReference type="OrthoDB" id="9784339at2"/>
<dbReference type="SUPFAM" id="SSF52788">
    <property type="entry name" value="Phosphotyrosine protein phosphatases I"/>
    <property type="match status" value="1"/>
</dbReference>
<organism evidence="2 3">
    <name type="scientific">Jiangella rhizosphaerae</name>
    <dbReference type="NCBI Taxonomy" id="2293569"/>
    <lineage>
        <taxon>Bacteria</taxon>
        <taxon>Bacillati</taxon>
        <taxon>Actinomycetota</taxon>
        <taxon>Actinomycetes</taxon>
        <taxon>Jiangellales</taxon>
        <taxon>Jiangellaceae</taxon>
        <taxon>Jiangella</taxon>
    </lineage>
</organism>
<dbReference type="InterPro" id="IPR023485">
    <property type="entry name" value="Ptyr_pPase"/>
</dbReference>
<sequence>MSDGAQVGAGIDVLFVCTAGRCRSPIAAAMLDAYAPRAGSPLVGRSGALVGAHGSVPPVGITVMRERGLELGGHRSLPVAAASVASAALVLGMEREHVRAIVDAHPDAWVKTFTLKDFVQRVEKSAVRGRHQRFADWLQHVGDGRTRDDVAGESAEDDIVDPYGQRASVWREVVDELDDLVRRLIPNVT</sequence>
<evidence type="ECO:0000259" key="1">
    <source>
        <dbReference type="SMART" id="SM00226"/>
    </source>
</evidence>
<name>A0A418KJC8_9ACTN</name>
<keyword evidence="3" id="KW-1185">Reference proteome</keyword>
<evidence type="ECO:0000313" key="3">
    <source>
        <dbReference type="Proteomes" id="UP000284057"/>
    </source>
</evidence>
<dbReference type="Proteomes" id="UP000284057">
    <property type="component" value="Unassembled WGS sequence"/>
</dbReference>
<feature type="domain" description="Phosphotyrosine protein phosphatase I" evidence="1">
    <location>
        <begin position="11"/>
        <end position="187"/>
    </location>
</feature>
<accession>A0A418KJC8</accession>
<dbReference type="SMART" id="SM00226">
    <property type="entry name" value="LMWPc"/>
    <property type="match status" value="1"/>
</dbReference>
<dbReference type="Pfam" id="PF01451">
    <property type="entry name" value="LMWPc"/>
    <property type="match status" value="1"/>
</dbReference>
<comment type="caution">
    <text evidence="2">The sequence shown here is derived from an EMBL/GenBank/DDBJ whole genome shotgun (WGS) entry which is preliminary data.</text>
</comment>
<proteinExistence type="predicted"/>
<dbReference type="RefSeq" id="WP_119662507.1">
    <property type="nucleotide sequence ID" value="NZ_QUAL01000370.1"/>
</dbReference>